<dbReference type="RefSeq" id="WP_078736297.1">
    <property type="nucleotide sequence ID" value="NZ_FUXE01000003.1"/>
</dbReference>
<evidence type="ECO:0000313" key="4">
    <source>
        <dbReference type="Proteomes" id="UP000190121"/>
    </source>
</evidence>
<dbReference type="EMBL" id="FUXE01000003">
    <property type="protein sequence ID" value="SJZ51668.1"/>
    <property type="molecule type" value="Genomic_DNA"/>
</dbReference>
<organism evidence="3 4">
    <name type="scientific">Porphyromonas circumdentaria</name>
    <dbReference type="NCBI Taxonomy" id="29524"/>
    <lineage>
        <taxon>Bacteria</taxon>
        <taxon>Pseudomonadati</taxon>
        <taxon>Bacteroidota</taxon>
        <taxon>Bacteroidia</taxon>
        <taxon>Bacteroidales</taxon>
        <taxon>Porphyromonadaceae</taxon>
        <taxon>Porphyromonas</taxon>
    </lineage>
</organism>
<protein>
    <submittedName>
        <fullName evidence="3">Sporulation related domain-containing protein</fullName>
    </submittedName>
</protein>
<dbReference type="GO" id="GO:0042834">
    <property type="term" value="F:peptidoglycan binding"/>
    <property type="evidence" value="ECO:0007669"/>
    <property type="project" value="InterPro"/>
</dbReference>
<dbReference type="Pfam" id="PF05036">
    <property type="entry name" value="SPOR"/>
    <property type="match status" value="1"/>
</dbReference>
<reference evidence="4" key="1">
    <citation type="submission" date="2017-02" db="EMBL/GenBank/DDBJ databases">
        <authorList>
            <person name="Varghese N."/>
            <person name="Submissions S."/>
        </authorList>
    </citation>
    <scope>NUCLEOTIDE SEQUENCE [LARGE SCALE GENOMIC DNA]</scope>
    <source>
        <strain evidence="4">ATCC 51356</strain>
    </source>
</reference>
<dbReference type="Proteomes" id="UP000190121">
    <property type="component" value="Unassembled WGS sequence"/>
</dbReference>
<dbReference type="AlphaFoldDB" id="A0A1T4LAV3"/>
<feature type="signal peptide" evidence="1">
    <location>
        <begin position="1"/>
        <end position="25"/>
    </location>
</feature>
<sequence length="171" mass="19509">MKRSLLYCSLLTLCLAIVAMKPVFAQQEANLHSKSSNNIFEVLALSEDGLGTVIVHQPEVIRRQVARPSQKRTLLEDGEFTATIVQGFRIQVFNGNLPSSKQEAYHRAQIVNKNFPDITCYVSYKAPFWRLLVGDFRTHEEAQTALQEMKRLLPQVAGELYIVRDKIRALY</sequence>
<keyword evidence="4" id="KW-1185">Reference proteome</keyword>
<dbReference type="InterPro" id="IPR007730">
    <property type="entry name" value="SPOR-like_dom"/>
</dbReference>
<evidence type="ECO:0000259" key="2">
    <source>
        <dbReference type="Pfam" id="PF05036"/>
    </source>
</evidence>
<dbReference type="OrthoDB" id="2473397at2"/>
<keyword evidence="1" id="KW-0732">Signal</keyword>
<evidence type="ECO:0000313" key="3">
    <source>
        <dbReference type="EMBL" id="SJZ51668.1"/>
    </source>
</evidence>
<proteinExistence type="predicted"/>
<feature type="domain" description="SPOR" evidence="2">
    <location>
        <begin position="87"/>
        <end position="150"/>
    </location>
</feature>
<feature type="chain" id="PRO_5012775199" evidence="1">
    <location>
        <begin position="26"/>
        <end position="171"/>
    </location>
</feature>
<evidence type="ECO:0000256" key="1">
    <source>
        <dbReference type="SAM" id="SignalP"/>
    </source>
</evidence>
<name>A0A1T4LAV3_9PORP</name>
<gene>
    <name evidence="3" type="ORF">SAMN02745171_00338</name>
</gene>
<dbReference type="STRING" id="29524.SAMN02745171_00338"/>
<accession>A0A1T4LAV3</accession>